<gene>
    <name evidence="1" type="ORF">FC18_GL000535</name>
</gene>
<dbReference type="PATRIC" id="fig|1291052.5.peg.546"/>
<dbReference type="InterPro" id="IPR007838">
    <property type="entry name" value="Cell_div_ZapA-like"/>
</dbReference>
<sequence length="94" mass="10092">MVGRSAIEAKGGADMAEDKRRYKANIAGRNYTLIGPGSTAHFDAVTQILNDQLAQIHRLQPKLSREDAAVLLAFNALSQQVSAQTQQQVDGAQG</sequence>
<organism evidence="1 2">
    <name type="scientific">Lacticaseibacillus sharpeae JCM 1186 = DSM 20505</name>
    <dbReference type="NCBI Taxonomy" id="1291052"/>
    <lineage>
        <taxon>Bacteria</taxon>
        <taxon>Bacillati</taxon>
        <taxon>Bacillota</taxon>
        <taxon>Bacilli</taxon>
        <taxon>Lactobacillales</taxon>
        <taxon>Lactobacillaceae</taxon>
        <taxon>Lacticaseibacillus</taxon>
    </lineage>
</organism>
<evidence type="ECO:0008006" key="3">
    <source>
        <dbReference type="Google" id="ProtNLM"/>
    </source>
</evidence>
<dbReference type="Pfam" id="PF05164">
    <property type="entry name" value="ZapA"/>
    <property type="match status" value="1"/>
</dbReference>
<reference evidence="1 2" key="1">
    <citation type="journal article" date="2015" name="Genome Announc.">
        <title>Expanding the biotechnology potential of lactobacilli through comparative genomics of 213 strains and associated genera.</title>
        <authorList>
            <person name="Sun Z."/>
            <person name="Harris H.M."/>
            <person name="McCann A."/>
            <person name="Guo C."/>
            <person name="Argimon S."/>
            <person name="Zhang W."/>
            <person name="Yang X."/>
            <person name="Jeffery I.B."/>
            <person name="Cooney J.C."/>
            <person name="Kagawa T.F."/>
            <person name="Liu W."/>
            <person name="Song Y."/>
            <person name="Salvetti E."/>
            <person name="Wrobel A."/>
            <person name="Rasinkangas P."/>
            <person name="Parkhill J."/>
            <person name="Rea M.C."/>
            <person name="O'Sullivan O."/>
            <person name="Ritari J."/>
            <person name="Douillard F.P."/>
            <person name="Paul Ross R."/>
            <person name="Yang R."/>
            <person name="Briner A.E."/>
            <person name="Felis G.E."/>
            <person name="de Vos W.M."/>
            <person name="Barrangou R."/>
            <person name="Klaenhammer T.R."/>
            <person name="Caufield P.W."/>
            <person name="Cui Y."/>
            <person name="Zhang H."/>
            <person name="O'Toole P.W."/>
        </authorList>
    </citation>
    <scope>NUCLEOTIDE SEQUENCE [LARGE SCALE GENOMIC DNA]</scope>
    <source>
        <strain evidence="1 2">DSM 20505</strain>
    </source>
</reference>
<name>A0A0R1ZUC3_9LACO</name>
<proteinExistence type="predicted"/>
<comment type="caution">
    <text evidence="1">The sequence shown here is derived from an EMBL/GenBank/DDBJ whole genome shotgun (WGS) entry which is preliminary data.</text>
</comment>
<dbReference type="InterPro" id="IPR036192">
    <property type="entry name" value="Cell_div_ZapA-like_sf"/>
</dbReference>
<dbReference type="STRING" id="1291052.FC18_GL000535"/>
<evidence type="ECO:0000313" key="2">
    <source>
        <dbReference type="Proteomes" id="UP000051679"/>
    </source>
</evidence>
<keyword evidence="2" id="KW-1185">Reference proteome</keyword>
<evidence type="ECO:0000313" key="1">
    <source>
        <dbReference type="EMBL" id="KRM54316.1"/>
    </source>
</evidence>
<dbReference type="SUPFAM" id="SSF102829">
    <property type="entry name" value="Cell division protein ZapA-like"/>
    <property type="match status" value="1"/>
</dbReference>
<dbReference type="AlphaFoldDB" id="A0A0R1ZUC3"/>
<accession>A0A0R1ZUC3</accession>
<dbReference type="Proteomes" id="UP000051679">
    <property type="component" value="Unassembled WGS sequence"/>
</dbReference>
<dbReference type="EMBL" id="AYYO01000056">
    <property type="protein sequence ID" value="KRM54316.1"/>
    <property type="molecule type" value="Genomic_DNA"/>
</dbReference>
<protein>
    <recommendedName>
        <fullName evidence="3">Stimulator of FtsZ polymerization and component of cell-division Z-ring</fullName>
    </recommendedName>
</protein>